<accession>A0A1H3W4F1</accession>
<dbReference type="InterPro" id="IPR000524">
    <property type="entry name" value="Tscrpt_reg_HTH_GntR"/>
</dbReference>
<keyword evidence="6" id="KW-1185">Reference proteome</keyword>
<evidence type="ECO:0000313" key="6">
    <source>
        <dbReference type="Proteomes" id="UP000199002"/>
    </source>
</evidence>
<dbReference type="Gene3D" id="1.10.10.10">
    <property type="entry name" value="Winged helix-like DNA-binding domain superfamily/Winged helix DNA-binding domain"/>
    <property type="match status" value="1"/>
</dbReference>
<dbReference type="PANTHER" id="PTHR43537:SF5">
    <property type="entry name" value="UXU OPERON TRANSCRIPTIONAL REGULATOR"/>
    <property type="match status" value="1"/>
</dbReference>
<dbReference type="Proteomes" id="UP000199002">
    <property type="component" value="Unassembled WGS sequence"/>
</dbReference>
<keyword evidence="3" id="KW-0804">Transcription</keyword>
<dbReference type="InterPro" id="IPR036390">
    <property type="entry name" value="WH_DNA-bd_sf"/>
</dbReference>
<gene>
    <name evidence="5" type="ORF">SAMN05421875_10261</name>
</gene>
<evidence type="ECO:0000256" key="2">
    <source>
        <dbReference type="ARBA" id="ARBA00023125"/>
    </source>
</evidence>
<dbReference type="InterPro" id="IPR036388">
    <property type="entry name" value="WH-like_DNA-bd_sf"/>
</dbReference>
<dbReference type="RefSeq" id="WP_092696801.1">
    <property type="nucleotide sequence ID" value="NZ_CAXIQL010000022.1"/>
</dbReference>
<evidence type="ECO:0000256" key="1">
    <source>
        <dbReference type="ARBA" id="ARBA00023015"/>
    </source>
</evidence>
<dbReference type="Pfam" id="PF07729">
    <property type="entry name" value="FCD"/>
    <property type="match status" value="1"/>
</dbReference>
<reference evidence="6" key="1">
    <citation type="submission" date="2016-10" db="EMBL/GenBank/DDBJ databases">
        <authorList>
            <person name="Varghese N."/>
            <person name="Submissions S."/>
        </authorList>
    </citation>
    <scope>NUCLEOTIDE SEQUENCE [LARGE SCALE GENOMIC DNA]</scope>
    <source>
        <strain evidence="6">DSM 25157</strain>
    </source>
</reference>
<keyword evidence="5" id="KW-0670">Pyruvate</keyword>
<dbReference type="GO" id="GO:0003677">
    <property type="term" value="F:DNA binding"/>
    <property type="evidence" value="ECO:0007669"/>
    <property type="project" value="UniProtKB-KW"/>
</dbReference>
<dbReference type="Gene3D" id="1.20.120.530">
    <property type="entry name" value="GntR ligand-binding domain-like"/>
    <property type="match status" value="1"/>
</dbReference>
<evidence type="ECO:0000256" key="3">
    <source>
        <dbReference type="ARBA" id="ARBA00023163"/>
    </source>
</evidence>
<name>A0A1H3W4F1_9BURK</name>
<dbReference type="AlphaFoldDB" id="A0A1H3W4F1"/>
<evidence type="ECO:0000259" key="4">
    <source>
        <dbReference type="PROSITE" id="PS50949"/>
    </source>
</evidence>
<dbReference type="SMART" id="SM00345">
    <property type="entry name" value="HTH_GNTR"/>
    <property type="match status" value="1"/>
</dbReference>
<dbReference type="PRINTS" id="PR00035">
    <property type="entry name" value="HTHGNTR"/>
</dbReference>
<keyword evidence="1" id="KW-0805">Transcription regulation</keyword>
<dbReference type="InterPro" id="IPR008920">
    <property type="entry name" value="TF_FadR/GntR_C"/>
</dbReference>
<dbReference type="EMBL" id="FNQJ01000002">
    <property type="protein sequence ID" value="SDZ81870.1"/>
    <property type="molecule type" value="Genomic_DNA"/>
</dbReference>
<dbReference type="GeneID" id="34234010"/>
<evidence type="ECO:0000313" key="5">
    <source>
        <dbReference type="EMBL" id="SDZ81870.1"/>
    </source>
</evidence>
<dbReference type="Pfam" id="PF00392">
    <property type="entry name" value="GntR"/>
    <property type="match status" value="1"/>
</dbReference>
<dbReference type="PROSITE" id="PS50949">
    <property type="entry name" value="HTH_GNTR"/>
    <property type="match status" value="1"/>
</dbReference>
<protein>
    <submittedName>
        <fullName evidence="5">GntR family transcriptional regulator, transcriptional repressor for pyruvate dehydrogenase complex</fullName>
    </submittedName>
</protein>
<keyword evidence="2" id="KW-0238">DNA-binding</keyword>
<feature type="domain" description="HTH gntR-type" evidence="4">
    <location>
        <begin position="12"/>
        <end position="80"/>
    </location>
</feature>
<sequence length="259" mass="28104">MSSLFSAIKPGIKLSDQVASALEAEIRAGRIQAAQKLPTEAALAQQFQVSRTVVREAVSRLKSLGLVDSRQGSGVYVQAPGIEPLHFDLPHSASREAVMQIVEVRKALESEVAELAALRRNPADVAAIRHAMRQIAQAVQTGRDGVEEDVLFHRAIARAAGNPFMISTLDYLAQFLKGATRVTRANEARRADFAQAVTQEHERIVQAIEAGDAPAARHAAAEHMRNALSRIEQADPAFWAQDGERLAQPLVQASPPLLF</sequence>
<dbReference type="STRING" id="592050.SAMN05421875_10261"/>
<dbReference type="GO" id="GO:0003700">
    <property type="term" value="F:DNA-binding transcription factor activity"/>
    <property type="evidence" value="ECO:0007669"/>
    <property type="project" value="InterPro"/>
</dbReference>
<organism evidence="5 6">
    <name type="scientific">Acidovorax soli</name>
    <dbReference type="NCBI Taxonomy" id="592050"/>
    <lineage>
        <taxon>Bacteria</taxon>
        <taxon>Pseudomonadati</taxon>
        <taxon>Pseudomonadota</taxon>
        <taxon>Betaproteobacteria</taxon>
        <taxon>Burkholderiales</taxon>
        <taxon>Comamonadaceae</taxon>
        <taxon>Acidovorax</taxon>
    </lineage>
</organism>
<dbReference type="SUPFAM" id="SSF48008">
    <property type="entry name" value="GntR ligand-binding domain-like"/>
    <property type="match status" value="1"/>
</dbReference>
<dbReference type="CDD" id="cd07377">
    <property type="entry name" value="WHTH_GntR"/>
    <property type="match status" value="1"/>
</dbReference>
<proteinExistence type="predicted"/>
<dbReference type="SUPFAM" id="SSF46785">
    <property type="entry name" value="Winged helix' DNA-binding domain"/>
    <property type="match status" value="1"/>
</dbReference>
<dbReference type="PANTHER" id="PTHR43537">
    <property type="entry name" value="TRANSCRIPTIONAL REGULATOR, GNTR FAMILY"/>
    <property type="match status" value="1"/>
</dbReference>
<dbReference type="SMART" id="SM00895">
    <property type="entry name" value="FCD"/>
    <property type="match status" value="1"/>
</dbReference>
<dbReference type="InterPro" id="IPR011711">
    <property type="entry name" value="GntR_C"/>
</dbReference>